<dbReference type="PROSITE" id="PS00012">
    <property type="entry name" value="PHOSPHOPANTETHEINE"/>
    <property type="match status" value="2"/>
</dbReference>
<dbReference type="GO" id="GO:0030170">
    <property type="term" value="F:pyridoxal phosphate binding"/>
    <property type="evidence" value="ECO:0007669"/>
    <property type="project" value="InterPro"/>
</dbReference>
<dbReference type="GO" id="GO:0044550">
    <property type="term" value="P:secondary metabolite biosynthetic process"/>
    <property type="evidence" value="ECO:0007669"/>
    <property type="project" value="TreeGrafter"/>
</dbReference>
<dbReference type="GO" id="GO:0005737">
    <property type="term" value="C:cytoplasm"/>
    <property type="evidence" value="ECO:0007669"/>
    <property type="project" value="TreeGrafter"/>
</dbReference>
<dbReference type="Gene3D" id="1.10.1200.10">
    <property type="entry name" value="ACP-like"/>
    <property type="match status" value="3"/>
</dbReference>
<evidence type="ECO:0000256" key="4">
    <source>
        <dbReference type="ARBA" id="ARBA00022553"/>
    </source>
</evidence>
<dbReference type="Pfam" id="PF00501">
    <property type="entry name" value="AMP-binding"/>
    <property type="match status" value="2"/>
</dbReference>
<evidence type="ECO:0000259" key="8">
    <source>
        <dbReference type="PROSITE" id="PS50075"/>
    </source>
</evidence>
<accession>A0A4U1CPF9</accession>
<feature type="domain" description="Carrier" evidence="8">
    <location>
        <begin position="1460"/>
        <end position="1538"/>
    </location>
</feature>
<proteinExistence type="inferred from homology"/>
<dbReference type="SUPFAM" id="SSF47336">
    <property type="entry name" value="ACP-like"/>
    <property type="match status" value="3"/>
</dbReference>
<dbReference type="GO" id="GO:0008483">
    <property type="term" value="F:transaminase activity"/>
    <property type="evidence" value="ECO:0007669"/>
    <property type="project" value="InterPro"/>
</dbReference>
<dbReference type="SUPFAM" id="SSF52151">
    <property type="entry name" value="FabD/lysophospholipase-like"/>
    <property type="match status" value="1"/>
</dbReference>
<evidence type="ECO:0000313" key="11">
    <source>
        <dbReference type="Proteomes" id="UP000307244"/>
    </source>
</evidence>
<comment type="cofactor">
    <cofactor evidence="1">
        <name>pyridoxal 5'-phosphate</name>
        <dbReference type="ChEBI" id="CHEBI:597326"/>
    </cofactor>
</comment>
<evidence type="ECO:0000256" key="7">
    <source>
        <dbReference type="ARBA" id="ARBA00029443"/>
    </source>
</evidence>
<dbReference type="PROSITE" id="PS52004">
    <property type="entry name" value="KS3_2"/>
    <property type="match status" value="1"/>
</dbReference>
<dbReference type="PROSITE" id="PS00600">
    <property type="entry name" value="AA_TRANSFER_CLASS_3"/>
    <property type="match status" value="1"/>
</dbReference>
<dbReference type="Pfam" id="PF13193">
    <property type="entry name" value="AMP-binding_C"/>
    <property type="match status" value="2"/>
</dbReference>
<dbReference type="InterPro" id="IPR001227">
    <property type="entry name" value="Ac_transferase_dom_sf"/>
</dbReference>
<organism evidence="10 11">
    <name type="scientific">Pedobacter frigoris</name>
    <dbReference type="NCBI Taxonomy" id="2571272"/>
    <lineage>
        <taxon>Bacteria</taxon>
        <taxon>Pseudomonadati</taxon>
        <taxon>Bacteroidota</taxon>
        <taxon>Sphingobacteriia</taxon>
        <taxon>Sphingobacteriales</taxon>
        <taxon>Sphingobacteriaceae</taxon>
        <taxon>Pedobacter</taxon>
    </lineage>
</organism>
<name>A0A4U1CPF9_9SPHI</name>
<dbReference type="Gene3D" id="3.40.50.980">
    <property type="match status" value="4"/>
</dbReference>
<dbReference type="InterPro" id="IPR006162">
    <property type="entry name" value="Ppantetheine_attach_site"/>
</dbReference>
<keyword evidence="6" id="KW-0663">Pyridoxal phosphate</keyword>
<dbReference type="PANTHER" id="PTHR45527:SF1">
    <property type="entry name" value="FATTY ACID SYNTHASE"/>
    <property type="match status" value="1"/>
</dbReference>
<dbReference type="InterPro" id="IPR005814">
    <property type="entry name" value="Aminotrans_3"/>
</dbReference>
<dbReference type="InterPro" id="IPR015424">
    <property type="entry name" value="PyrdxlP-dep_Trfase"/>
</dbReference>
<dbReference type="PROSITE" id="PS00606">
    <property type="entry name" value="KS3_1"/>
    <property type="match status" value="1"/>
</dbReference>
<comment type="caution">
    <text evidence="10">The sequence shown here is derived from an EMBL/GenBank/DDBJ whole genome shotgun (WGS) entry which is preliminary data.</text>
</comment>
<dbReference type="Gene3D" id="3.30.559.30">
    <property type="entry name" value="Nonribosomal peptide synthetase, condensation domain"/>
    <property type="match status" value="1"/>
</dbReference>
<evidence type="ECO:0000313" key="10">
    <source>
        <dbReference type="EMBL" id="TKC09404.1"/>
    </source>
</evidence>
<dbReference type="InterPro" id="IPR018201">
    <property type="entry name" value="Ketoacyl_synth_AS"/>
</dbReference>
<dbReference type="InterPro" id="IPR010071">
    <property type="entry name" value="AA_adenyl_dom"/>
</dbReference>
<dbReference type="OrthoDB" id="9778690at2"/>
<dbReference type="Pfam" id="PF02801">
    <property type="entry name" value="Ketoacyl-synt_C"/>
    <property type="match status" value="1"/>
</dbReference>
<dbReference type="CDD" id="cd12116">
    <property type="entry name" value="A_NRPS_Ta1_like"/>
    <property type="match status" value="1"/>
</dbReference>
<dbReference type="CDD" id="cd19531">
    <property type="entry name" value="LCL_NRPS-like"/>
    <property type="match status" value="1"/>
</dbReference>
<dbReference type="InterPro" id="IPR016036">
    <property type="entry name" value="Malonyl_transacylase_ACP-bd"/>
</dbReference>
<dbReference type="SUPFAM" id="SSF53901">
    <property type="entry name" value="Thiolase-like"/>
    <property type="match status" value="1"/>
</dbReference>
<dbReference type="PROSITE" id="PS50075">
    <property type="entry name" value="CARRIER"/>
    <property type="match status" value="3"/>
</dbReference>
<dbReference type="InterPro" id="IPR001242">
    <property type="entry name" value="Condensation_dom"/>
</dbReference>
<dbReference type="InterPro" id="IPR025110">
    <property type="entry name" value="AMP-bd_C"/>
</dbReference>
<dbReference type="Pfam" id="PF00698">
    <property type="entry name" value="Acyl_transf_1"/>
    <property type="match status" value="1"/>
</dbReference>
<keyword evidence="11" id="KW-1185">Reference proteome</keyword>
<dbReference type="InterPro" id="IPR020841">
    <property type="entry name" value="PKS_Beta-ketoAc_synthase_dom"/>
</dbReference>
<dbReference type="InterPro" id="IPR014031">
    <property type="entry name" value="Ketoacyl_synth_C"/>
</dbReference>
<dbReference type="FunFam" id="3.40.50.12780:FF:000012">
    <property type="entry name" value="Non-ribosomal peptide synthetase"/>
    <property type="match status" value="1"/>
</dbReference>
<dbReference type="InterPro" id="IPR036736">
    <property type="entry name" value="ACP-like_sf"/>
</dbReference>
<dbReference type="FunFam" id="3.40.50.980:FF:000001">
    <property type="entry name" value="Non-ribosomal peptide synthetase"/>
    <property type="match status" value="1"/>
</dbReference>
<dbReference type="CDD" id="cd05930">
    <property type="entry name" value="A_NRPS"/>
    <property type="match status" value="1"/>
</dbReference>
<dbReference type="SUPFAM" id="SSF56801">
    <property type="entry name" value="Acetyl-CoA synthetase-like"/>
    <property type="match status" value="2"/>
</dbReference>
<evidence type="ECO:0000256" key="6">
    <source>
        <dbReference type="ARBA" id="ARBA00022898"/>
    </source>
</evidence>
<dbReference type="SUPFAM" id="SSF53383">
    <property type="entry name" value="PLP-dependent transferases"/>
    <property type="match status" value="1"/>
</dbReference>
<dbReference type="Gene3D" id="3.40.366.10">
    <property type="entry name" value="Malonyl-Coenzyme A Acyl Carrier Protein, domain 2"/>
    <property type="match status" value="1"/>
</dbReference>
<evidence type="ECO:0000256" key="2">
    <source>
        <dbReference type="ARBA" id="ARBA00001957"/>
    </source>
</evidence>
<dbReference type="InterPro" id="IPR032821">
    <property type="entry name" value="PKS_assoc"/>
</dbReference>
<dbReference type="Pfam" id="PF00668">
    <property type="entry name" value="Condensation"/>
    <property type="match status" value="1"/>
</dbReference>
<gene>
    <name evidence="10" type="ORF">FA047_04740</name>
</gene>
<dbReference type="InterPro" id="IPR000873">
    <property type="entry name" value="AMP-dep_synth/lig_dom"/>
</dbReference>
<feature type="domain" description="Carrier" evidence="8">
    <location>
        <begin position="3007"/>
        <end position="3082"/>
    </location>
</feature>
<dbReference type="NCBIfam" id="NF003417">
    <property type="entry name" value="PRK04813.1"/>
    <property type="match status" value="2"/>
</dbReference>
<dbReference type="GO" id="GO:0031177">
    <property type="term" value="F:phosphopantetheine binding"/>
    <property type="evidence" value="ECO:0007669"/>
    <property type="project" value="InterPro"/>
</dbReference>
<dbReference type="EMBL" id="SWBQ01000001">
    <property type="protein sequence ID" value="TKC09404.1"/>
    <property type="molecule type" value="Genomic_DNA"/>
</dbReference>
<dbReference type="PANTHER" id="PTHR45527">
    <property type="entry name" value="NONRIBOSOMAL PEPTIDE SYNTHETASE"/>
    <property type="match status" value="1"/>
</dbReference>
<evidence type="ECO:0000256" key="5">
    <source>
        <dbReference type="ARBA" id="ARBA00022679"/>
    </source>
</evidence>
<keyword evidence="4" id="KW-0597">Phosphoprotein</keyword>
<dbReference type="SUPFAM" id="SSF53474">
    <property type="entry name" value="alpha/beta-Hydrolases"/>
    <property type="match status" value="1"/>
</dbReference>
<dbReference type="InterPro" id="IPR016035">
    <property type="entry name" value="Acyl_Trfase/lysoPLipase"/>
</dbReference>
<dbReference type="PROSITE" id="PS00455">
    <property type="entry name" value="AMP_BINDING"/>
    <property type="match status" value="2"/>
</dbReference>
<dbReference type="InterPro" id="IPR020806">
    <property type="entry name" value="PKS_PP-bd"/>
</dbReference>
<dbReference type="FunFam" id="3.30.300.30:FF:000015">
    <property type="entry name" value="Nonribosomal peptide synthase SidD"/>
    <property type="match status" value="2"/>
</dbReference>
<dbReference type="Pfam" id="PF16197">
    <property type="entry name" value="KAsynt_C_assoc"/>
    <property type="match status" value="1"/>
</dbReference>
<comment type="cofactor">
    <cofactor evidence="2">
        <name>pantetheine 4'-phosphate</name>
        <dbReference type="ChEBI" id="CHEBI:47942"/>
    </cofactor>
</comment>
<dbReference type="NCBIfam" id="TIGR01733">
    <property type="entry name" value="AA-adenyl-dom"/>
    <property type="match status" value="2"/>
</dbReference>
<dbReference type="Gene3D" id="3.30.300.30">
    <property type="match status" value="2"/>
</dbReference>
<dbReference type="InterPro" id="IPR015421">
    <property type="entry name" value="PyrdxlP-dep_Trfase_major"/>
</dbReference>
<dbReference type="InterPro" id="IPR014043">
    <property type="entry name" value="Acyl_transferase_dom"/>
</dbReference>
<dbReference type="Pfam" id="PF00550">
    <property type="entry name" value="PP-binding"/>
    <property type="match status" value="3"/>
</dbReference>
<dbReference type="Pfam" id="PF00975">
    <property type="entry name" value="Thioesterase"/>
    <property type="match status" value="1"/>
</dbReference>
<dbReference type="SMART" id="SM00827">
    <property type="entry name" value="PKS_AT"/>
    <property type="match status" value="1"/>
</dbReference>
<dbReference type="InterPro" id="IPR015422">
    <property type="entry name" value="PyrdxlP-dep_Trfase_small"/>
</dbReference>
<dbReference type="SMART" id="SM00823">
    <property type="entry name" value="PKS_PP"/>
    <property type="match status" value="3"/>
</dbReference>
<dbReference type="Gene3D" id="3.40.640.10">
    <property type="entry name" value="Type I PLP-dependent aspartate aminotransferase-like (Major domain)"/>
    <property type="match status" value="1"/>
</dbReference>
<keyword evidence="5" id="KW-0808">Transferase</keyword>
<dbReference type="Proteomes" id="UP000307244">
    <property type="component" value="Unassembled WGS sequence"/>
</dbReference>
<dbReference type="InterPro" id="IPR045851">
    <property type="entry name" value="AMP-bd_C_sf"/>
</dbReference>
<evidence type="ECO:0000256" key="3">
    <source>
        <dbReference type="ARBA" id="ARBA00022450"/>
    </source>
</evidence>
<dbReference type="InterPro" id="IPR009081">
    <property type="entry name" value="PP-bd_ACP"/>
</dbReference>
<evidence type="ECO:0000259" key="9">
    <source>
        <dbReference type="PROSITE" id="PS52004"/>
    </source>
</evidence>
<dbReference type="InterPro" id="IPR014030">
    <property type="entry name" value="Ketoacyl_synth_N"/>
</dbReference>
<dbReference type="GO" id="GO:0006633">
    <property type="term" value="P:fatty acid biosynthetic process"/>
    <property type="evidence" value="ECO:0007669"/>
    <property type="project" value="InterPro"/>
</dbReference>
<dbReference type="GO" id="GO:0043041">
    <property type="term" value="P:amino acid activation for nonribosomal peptide biosynthetic process"/>
    <property type="evidence" value="ECO:0007669"/>
    <property type="project" value="TreeGrafter"/>
</dbReference>
<dbReference type="SUPFAM" id="SSF55048">
    <property type="entry name" value="Probable ACP-binding domain of malonyl-CoA ACP transacylase"/>
    <property type="match status" value="1"/>
</dbReference>
<dbReference type="Pfam" id="PF00202">
    <property type="entry name" value="Aminotran_3"/>
    <property type="match status" value="1"/>
</dbReference>
<dbReference type="InterPro" id="IPR016039">
    <property type="entry name" value="Thiolase-like"/>
</dbReference>
<comment type="similarity">
    <text evidence="7">In the C-terminal section; belongs to the NRP synthetase family.</text>
</comment>
<reference evidence="10 11" key="1">
    <citation type="submission" date="2019-04" db="EMBL/GenBank/DDBJ databases">
        <title>Pedobacter sp. RP-3-15 sp. nov., isolated from Arctic soil.</title>
        <authorList>
            <person name="Dahal R.H."/>
            <person name="Kim D.-U."/>
        </authorList>
    </citation>
    <scope>NUCLEOTIDE SEQUENCE [LARGE SCALE GENOMIC DNA]</scope>
    <source>
        <strain evidence="10 11">RP-3-15</strain>
    </source>
</reference>
<dbReference type="Gene3D" id="3.30.559.10">
    <property type="entry name" value="Chloramphenicol acetyltransferase-like domain"/>
    <property type="match status" value="1"/>
</dbReference>
<feature type="domain" description="Carrier" evidence="8">
    <location>
        <begin position="489"/>
        <end position="564"/>
    </location>
</feature>
<dbReference type="Gene3D" id="3.90.1150.10">
    <property type="entry name" value="Aspartate Aminotransferase, domain 1"/>
    <property type="match status" value="1"/>
</dbReference>
<dbReference type="Gene3D" id="3.40.50.1820">
    <property type="entry name" value="alpha/beta hydrolase"/>
    <property type="match status" value="1"/>
</dbReference>
<dbReference type="GO" id="GO:0004315">
    <property type="term" value="F:3-oxoacyl-[acyl-carrier-protein] synthase activity"/>
    <property type="evidence" value="ECO:0007669"/>
    <property type="project" value="InterPro"/>
</dbReference>
<feature type="domain" description="Ketosynthase family 3 (KS3)" evidence="9">
    <location>
        <begin position="580"/>
        <end position="1004"/>
    </location>
</feature>
<dbReference type="Gene3D" id="3.30.70.3290">
    <property type="match status" value="1"/>
</dbReference>
<keyword evidence="3" id="KW-0596">Phosphopantetheine</keyword>
<dbReference type="FunFam" id="1.10.1200.10:FF:000005">
    <property type="entry name" value="Nonribosomal peptide synthetase 1"/>
    <property type="match status" value="1"/>
</dbReference>
<dbReference type="CDD" id="cd00833">
    <property type="entry name" value="PKS"/>
    <property type="match status" value="1"/>
</dbReference>
<dbReference type="Pfam" id="PF00109">
    <property type="entry name" value="ketoacyl-synt"/>
    <property type="match status" value="1"/>
</dbReference>
<dbReference type="SUPFAM" id="SSF52777">
    <property type="entry name" value="CoA-dependent acyltransferases"/>
    <property type="match status" value="2"/>
</dbReference>
<protein>
    <submittedName>
        <fullName evidence="10">Amino acid adenylation domain-containing protein</fullName>
    </submittedName>
</protein>
<dbReference type="Gene3D" id="3.40.47.10">
    <property type="match status" value="1"/>
</dbReference>
<dbReference type="SMART" id="SM00825">
    <property type="entry name" value="PKS_KS"/>
    <property type="match status" value="1"/>
</dbReference>
<dbReference type="InterPro" id="IPR023213">
    <property type="entry name" value="CAT-like_dom_sf"/>
</dbReference>
<sequence length="3359" mass="372908">MGDQYLSYQQLNERANALAATIGHAAPKSEIIGISTTRSIDTIVCLLAILKAGKAYLPLDPAMPYARLKDIIEDAGLDICVAPLLDKKIFEDLINKVIVPNENVSIRESEIISEKQKLAYVIYTSGSTGKPKGVGIDHPAVINLIQWHEEISPYLEQGFRTLQFSPLSFDVSVMEIFCTICSGGTLVLVDEETRLDPLKLLDYIEKYEINRLSLPFVALQYLTEVADIEKRHPSSLQEVITAGEQLKISPQISRFFQALPGCVFYNMYGPTETTVFATALRLEGKPESWPLLPSIGKPVANSSIFVLDEEMKQVPIGKEGELCITGINVANGYLNNSELTAEKFIDWIDEDGNIVHLYRSGDLCRILSDNNIEFLGRKDTQVKIRGNRVELGEIEAHLNQIEGIQQCVVVASEDPQGQKRLIAYMQSSGIKKDFSFLRINLGDQLPDYMIPALFIWVDSFEKTSSGKIDRKALPLPDLQRPELSIPYSAPISATEIRIAALWAELLQLNRIGRNDNFFEVGGNSLLAVKSVTELKKRYEEVLPITKLYQYPTVSGIGDYLENKETISRFVPLKIGRSEKKKDVAVIGMSLRFPGANSIEELWEILAKGKETVSFFTDAELDASIAQELKDATHYVKARGVIENAGDFDANFFGIPPNVAELMDPQQRIFLELAWEALENSGHIPEKYSGKIGVFAGSGNNTYYTKNVLSNPELVSNVGDFLVSTLNEKDYIATRAAYELNLNGPAVSVHAACSTSLLAIVQAAESIRNGQCDVALAGGSSVHTPVNSGHLYQQGTMLSGDGHCRSFDAKADGTIFSDGAGIVVLKGLEEAQRDGDVIYAVLKGVGLNNDGHAKASFTAPSALGQAGAIAMAINDAGIEPGSISYVEAHGTGTILGDPIEIEGLKLAFGKQESKQFCAIGSIKSNMGHLVAAAGVAGFIKTVLSLHHQQLPATLFYDKPNPNIDFENSPFFVNDKLKHWNTENKRIAGVSSFGVGGTNVHVILEEYLPEPKETSSSRSLQLVSWSAKTPASAVHYAERILEYVQKNPDVELADIAWNLHTRRAGFKERNFIVAANRDELLQQLSDFRRNSESSLSLKNKANTLVFMFPGQGSQYANMGLELYQNERVFCEAVDECLSILNGPSYEQLISGDPRFTQSAMFVTSYAVSKLWLSWGITPTMFVGHSIGEFVAAHFAGIFSLSDVLRLITERIKLVGELPGGSMLSVRMESEQLKKILPEKLSVAVINTDKLCVVAGETTEVDKFSAVLKQHGVPAIVLNTSHAFHSEMMEPIVAKFEAVLRTVKFNKPSLPIISTVTGDYLTDEEATDPRYWAQHIRKTVRFDRAINTLSVKGDCLLLEAGPGHALTTFAKQQTQGKNLSAIIRGITHSVEQNEYRSFLKSAGQLWLNGVDIDWTSFYETEGRRLRLPSYAFDHKRYWVKPNQQIIINTPDTVTVSIPQNAKIAGGLLEKQLKAIFEDASGIEMKDVAGDISFAELGFDSLLLTQIATNINKIFKVHITFRRLFETLNSIDRLSAFLSENFSPQSLSSAVTVEPVLPVLDEEEMSLVNKPFGAAARIEKQSKGLIDSQQSFLSKLIIDYNKRTSGSKNKTQESRSYMADPRVVSGFRPMTKELVYPVIVKHSKGSRLWDVDGNEYIDALNGFGSNMFGYQPEFIKDALHQQIERGYEIGPQHELAGEVAKLLCEFTGFDRAGLCNTGSEAVLGAMRIARSVTGKQLIVAFSGSYHGIIDEVIVRGTKNLKSIPAASGILPGAVQNMLILDYGTDESLKIIGERAHEIAAVLVEPVQSRRPDFQPVEFLKELRVITGRNQIALVFDEVITGFRMHPGGAQALFGIKADLATYGKVIGGGLSIGVIAGIKAYMDALDGGYWKYGDASMPEVGVTYFAGTFVRHPLALASAKASLLHMKQAGNTLQENLTRITQQFILDMDAVCKREKLPLTVVGFGSLWRLRFTEDVPYSELLFTLMRLKGIHILDGFPCFMTTAHTDADISAIVKAFEESIEEMIKAGFLYTSGDSKIVEATNREDILTVPATESQLEIWTACLIGGSQASCAYNDSASIELSGAFNQEAMRKALQIISDRHESLRAVFSAEGQQMIVRKELPVNISVHDLSAKKENLKEEFIAKDNYESATMELDLANGPLFKATIFKLSHTRYIVKLLLHHIICDGWSIGILMQEISKIYSSLVKREPLQLPPAQLFSEYAEEEHRKLNVENEKYWLEQFEGGHNPLDIPTDKSRPVQRTYKSKRADFDLDADLVKEIKQVARKAGSSFVTTMLGAFELFLQQLTGQEEIIIGLPVAGQSATGKYGLVGHCVNLLPLRSFPDVNKSFSSYLKQRTTEILDAYDHQGYTFGTLLKKLNLRRDPSRLALIPVIFNIDIGMDEGVEFEGLTHRYISNPREYETFEIFLNITNNGDALILEWSYNTALFDSASIEKMMQRYEYLLRQLVIAPDTPIRNSFSKIDDEQIDQLKKWNNTACFYPEDQSLPQLISDVVAMYPDHSALTFKDVSFTYSELNAKANQLAALLIENGLKKGDKIAVSLDRSAELVVGILAAIKAGGVYVPLDPKFPANRINYMLEDSGAVFLLTSSSGKIENKAGIREIVLNETLHKLDGYPSTNPEVIITGTDLLYVLYTSGSTGQPKGVMVAHHNMVNFLYSMKKRPGLMAADKLLAVTTISFDIAGLELFLPLISGAEIVLADDESIKDGRALLDIIKNEAITVMQATPYTWRMLLEAGWGEEKIKAICGGEALPLDLAKNILKRASSLWNVYGPTETTVWSTVTEVKAEDNYVSIGRPIDNTTIYLLDQFGNPVATETAGEIYVGGAGVTKGYLNQAALTADKFIDDPFSEIKDAKMYRTGDLARLNEEGELIYISRIDQQVKIRGYRIETAEIEHFLCQEKEIKQAVVMPLADHRNINRLIAFVVLNYGFERGNNEVAKDWRNTLKTSLPEYMVPDDFVILTEMPLTPNGKIDRKQLSNQANVIPESRNYQHMAPRTDVEQMVAEIWKKSLGIENIGIHDNFFELGGHSLIAVEVMSKIEKETGKRLPLAVLFENSTVERLALMLNMDGKSITWDSLVPIKTSGTKIPIYIVHGAGLNVLLFNTLAMHMDEGQPVYGLQAKGLNGVDEPLERIEDIAAHYISAILAQNPNGPYALAGYSFGGIIAFEMAKQLEAQNKEVRMLAMFDTYAYRTPHYDPFITKYINKGLYFGRKMWYSLTFQEGIQKTIAHRSQAVKRALTRVYWKLKYGKQQVQEGFFGYANEIDEKNDIASRLYQITPYNIAIEVFSAQERSFYVDDFEYMGWKPYALKGVNIHKVPGEHNTIFKAPNDRIFAEVLQECLNKINND</sequence>
<dbReference type="InterPro" id="IPR001031">
    <property type="entry name" value="Thioesterase"/>
</dbReference>
<dbReference type="InterPro" id="IPR020845">
    <property type="entry name" value="AMP-binding_CS"/>
</dbReference>
<dbReference type="InterPro" id="IPR049704">
    <property type="entry name" value="Aminotrans_3_PPA_site"/>
</dbReference>
<evidence type="ECO:0000256" key="1">
    <source>
        <dbReference type="ARBA" id="ARBA00001933"/>
    </source>
</evidence>
<dbReference type="InterPro" id="IPR029058">
    <property type="entry name" value="AB_hydrolase_fold"/>
</dbReference>
<dbReference type="Gene3D" id="2.30.38.10">
    <property type="entry name" value="Luciferase, Domain 3"/>
    <property type="match status" value="2"/>
</dbReference>